<keyword evidence="1" id="KW-0808">Transferase</keyword>
<name>A0AC61S279_9FIRM</name>
<accession>A0AC61S279</accession>
<evidence type="ECO:0000313" key="2">
    <source>
        <dbReference type="Proteomes" id="UP000304953"/>
    </source>
</evidence>
<dbReference type="EMBL" id="SRYA01000002">
    <property type="protein sequence ID" value="TGY98067.1"/>
    <property type="molecule type" value="Genomic_DNA"/>
</dbReference>
<proteinExistence type="predicted"/>
<sequence length="722" mass="83069">MSEPTTNHNLIEYLLTTSKPQENQTIQEIIAFMDEMPGGFLIYRADESEEIIHANKALLRIFQCDTIEEFLEFTGKSFRGIVHPEDLEAVEQSIQEQIAHSRHDLDYVEYRIIRKDQEIRWIEDYGHYLHIDSVGNIFYVFIIDATEKKNRHLSEKERLLEEKKQKEQKLKSLIEEYDKERKLINQEHLRRLEVIEGLSVNYDSILYADLDADRILPYRLSDRTELQFGKKFQPRQLSWYVKDYVNTWVHPEDRELILKVCDPAYIRKKLATSKTYYTNYRVISNGELQYLQFRIVNVGNQEHISQVVMGYRKVDEEVRREMEQKQLFEEALNTANLAINAKNTFLSNMSHDMRTPLNAIFGYTTLARNHINDSQAVSDYLRKIDIASRQLLELIEKVLEISWSESNDTRITETECNLSDIIQDIHENLLPQAEEKNITFSVDSSGMTHCDIFGDQDKLRQLLTNLASNAITYTENDGTVEITAEELEKFPNNFAVYQFVVKDTGIGIGKDFLKHIYEPFEREKNTTFSGIHGSGLGLTIVKSIVDMMGGTIQIDSVPGKGSTFTVILRLRLQTHPLSSANHTEDAFSSLLNKKILLVDDNMANLEIETEILQGMGFIVETAINGQAAVERIELASPEDFDLILMDIQMPVMHGWEAARAIRKLSHPVLSHIPIIALSADAFDSDKQMSRESGMDAHLTKPIDIPLILETIAKILQSRKNST</sequence>
<gene>
    <name evidence="1" type="ORF">E5329_01260</name>
</gene>
<keyword evidence="1" id="KW-0418">Kinase</keyword>
<reference evidence="1" key="1">
    <citation type="submission" date="2019-04" db="EMBL/GenBank/DDBJ databases">
        <title>Microbes associate with the intestines of laboratory mice.</title>
        <authorList>
            <person name="Navarre W."/>
            <person name="Wong E."/>
            <person name="Huang K."/>
            <person name="Tropini C."/>
            <person name="Ng K."/>
            <person name="Yu B."/>
        </authorList>
    </citation>
    <scope>NUCLEOTIDE SEQUENCE</scope>
    <source>
        <strain evidence="1">NM01_1-7b</strain>
    </source>
</reference>
<organism evidence="1 2">
    <name type="scientific">Petralouisia muris</name>
    <dbReference type="NCBI Taxonomy" id="3032872"/>
    <lineage>
        <taxon>Bacteria</taxon>
        <taxon>Bacillati</taxon>
        <taxon>Bacillota</taxon>
        <taxon>Clostridia</taxon>
        <taxon>Lachnospirales</taxon>
        <taxon>Lachnospiraceae</taxon>
        <taxon>Petralouisia</taxon>
    </lineage>
</organism>
<keyword evidence="2" id="KW-1185">Reference proteome</keyword>
<comment type="caution">
    <text evidence="1">The sequence shown here is derived from an EMBL/GenBank/DDBJ whole genome shotgun (WGS) entry which is preliminary data.</text>
</comment>
<dbReference type="Proteomes" id="UP000304953">
    <property type="component" value="Unassembled WGS sequence"/>
</dbReference>
<evidence type="ECO:0000313" key="1">
    <source>
        <dbReference type="EMBL" id="TGY98067.1"/>
    </source>
</evidence>
<protein>
    <submittedName>
        <fullName evidence="1">PAS domain-containing hybrid sensor histidine kinase/response regulator</fullName>
    </submittedName>
</protein>